<accession>A0A4Y9FXZ5</accession>
<proteinExistence type="predicted"/>
<dbReference type="SUPFAM" id="SSF55073">
    <property type="entry name" value="Nucleotide cyclase"/>
    <property type="match status" value="1"/>
</dbReference>
<comment type="caution">
    <text evidence="3">The sequence shown here is derived from an EMBL/GenBank/DDBJ whole genome shotgun (WGS) entry which is preliminary data.</text>
</comment>
<organism evidence="3 4">
    <name type="scientific">Microbacterium paludicola</name>
    <dbReference type="NCBI Taxonomy" id="300019"/>
    <lineage>
        <taxon>Bacteria</taxon>
        <taxon>Bacillati</taxon>
        <taxon>Actinomycetota</taxon>
        <taxon>Actinomycetes</taxon>
        <taxon>Micrococcales</taxon>
        <taxon>Microbacteriaceae</taxon>
        <taxon>Microbacterium</taxon>
    </lineage>
</organism>
<dbReference type="Gene3D" id="3.30.70.270">
    <property type="match status" value="1"/>
</dbReference>
<evidence type="ECO:0000259" key="2">
    <source>
        <dbReference type="PROSITE" id="PS50887"/>
    </source>
</evidence>
<dbReference type="Pfam" id="PF00563">
    <property type="entry name" value="EAL"/>
    <property type="match status" value="1"/>
</dbReference>
<dbReference type="Gene3D" id="3.20.20.450">
    <property type="entry name" value="EAL domain"/>
    <property type="match status" value="1"/>
</dbReference>
<dbReference type="PROSITE" id="PS50883">
    <property type="entry name" value="EAL"/>
    <property type="match status" value="1"/>
</dbReference>
<dbReference type="InterPro" id="IPR029787">
    <property type="entry name" value="Nucleotide_cyclase"/>
</dbReference>
<dbReference type="CDD" id="cd01948">
    <property type="entry name" value="EAL"/>
    <property type="match status" value="1"/>
</dbReference>
<dbReference type="InterPro" id="IPR001633">
    <property type="entry name" value="EAL_dom"/>
</dbReference>
<feature type="domain" description="GGDEF" evidence="2">
    <location>
        <begin position="197"/>
        <end position="335"/>
    </location>
</feature>
<evidence type="ECO:0000313" key="4">
    <source>
        <dbReference type="Proteomes" id="UP000298358"/>
    </source>
</evidence>
<protein>
    <submittedName>
        <fullName evidence="3">EAL domain-containing protein</fullName>
    </submittedName>
</protein>
<dbReference type="Pfam" id="PF00990">
    <property type="entry name" value="GGDEF"/>
    <property type="match status" value="1"/>
</dbReference>
<dbReference type="InterPro" id="IPR043128">
    <property type="entry name" value="Rev_trsase/Diguanyl_cyclase"/>
</dbReference>
<dbReference type="SMART" id="SM00052">
    <property type="entry name" value="EAL"/>
    <property type="match status" value="1"/>
</dbReference>
<dbReference type="AlphaFoldDB" id="A0A4Y9FXZ5"/>
<dbReference type="PANTHER" id="PTHR44757">
    <property type="entry name" value="DIGUANYLATE CYCLASE DGCP"/>
    <property type="match status" value="1"/>
</dbReference>
<gene>
    <name evidence="3" type="ORF">E4U02_01395</name>
</gene>
<dbReference type="CDD" id="cd01949">
    <property type="entry name" value="GGDEF"/>
    <property type="match status" value="1"/>
</dbReference>
<dbReference type="SUPFAM" id="SSF141868">
    <property type="entry name" value="EAL domain-like"/>
    <property type="match status" value="1"/>
</dbReference>
<dbReference type="InterPro" id="IPR000160">
    <property type="entry name" value="GGDEF_dom"/>
</dbReference>
<evidence type="ECO:0000259" key="1">
    <source>
        <dbReference type="PROSITE" id="PS50883"/>
    </source>
</evidence>
<dbReference type="PANTHER" id="PTHR44757:SF2">
    <property type="entry name" value="BIOFILM ARCHITECTURE MAINTENANCE PROTEIN MBAA"/>
    <property type="match status" value="1"/>
</dbReference>
<keyword evidence="4" id="KW-1185">Reference proteome</keyword>
<feature type="domain" description="EAL" evidence="1">
    <location>
        <begin position="349"/>
        <end position="606"/>
    </location>
</feature>
<dbReference type="EMBL" id="SPQB01000002">
    <property type="protein sequence ID" value="TFU34337.1"/>
    <property type="molecule type" value="Genomic_DNA"/>
</dbReference>
<dbReference type="InterPro" id="IPR035919">
    <property type="entry name" value="EAL_sf"/>
</dbReference>
<dbReference type="OrthoDB" id="23692at2"/>
<reference evidence="3 4" key="1">
    <citation type="submission" date="2019-03" db="EMBL/GenBank/DDBJ databases">
        <title>Diversity of the mouse oral microbiome.</title>
        <authorList>
            <person name="Joseph S."/>
            <person name="Aduse-Opoku J."/>
            <person name="Curtis M."/>
            <person name="Wade W."/>
            <person name="Hashim A."/>
        </authorList>
    </citation>
    <scope>NUCLEOTIDE SEQUENCE [LARGE SCALE GENOMIC DNA]</scope>
    <source>
        <strain evidence="3 4">P1012</strain>
    </source>
</reference>
<sequence>MPHSVRVPSENLLAPPRDAFRRVGGTAAAGTGAQTVGDLSTPVPTLAADTPILVAERRFRDEPTLRAVAVAGPGGLALLTLRLLETQLSGRLGYGRALLSRAVVGGIVDADSLVLESDAPLLEAAEQLLTRVDWLRDDEVLVMGPDGEPAVASVSVIFREVGLLFRDIAMRDQLTGLPNRRLLHERGELLSTEVDPSRMAVLYVDLDGFKQINDSLGHKTGDELLVEFARRLNASVRPQDLVGRLGGDEFAVLLTDVGEEETIAVADRIIAASQESFLIDGLQLYLSASVGVVTGAEVAYEESSLSVLDTLLQRSDVAMLHAKRAGKARIGRLGAHDDMASPNRPAVIRRRLGHALEQAAQNETAPGVLSLHYQPKLDLHSGEVESVEALLRWNDSELGQVSPAEFIPVAEHTGQIRALGSWVLRAACRQAREWMDQGHSWTVAINVSPVQLGIQGFVSEVLGAVRTAGIPTRLLQIEVTESSAIGDVPFALEQLADLRTAGVRVHLDDFGTGYSSLARLRHLPLDALKIDQSITGRIDSDEADAMLLAGVIGAAHLLGLTVIAEGVERDTQFTRLSELGCDVVQGYLIGRPSPAGDLPRLSAGPFPLA</sequence>
<dbReference type="PROSITE" id="PS50887">
    <property type="entry name" value="GGDEF"/>
    <property type="match status" value="1"/>
</dbReference>
<name>A0A4Y9FXZ5_9MICO</name>
<dbReference type="InterPro" id="IPR052155">
    <property type="entry name" value="Biofilm_reg_signaling"/>
</dbReference>
<dbReference type="NCBIfam" id="TIGR00254">
    <property type="entry name" value="GGDEF"/>
    <property type="match status" value="1"/>
</dbReference>
<dbReference type="Proteomes" id="UP000298358">
    <property type="component" value="Unassembled WGS sequence"/>
</dbReference>
<evidence type="ECO:0000313" key="3">
    <source>
        <dbReference type="EMBL" id="TFU34337.1"/>
    </source>
</evidence>
<dbReference type="SMART" id="SM00267">
    <property type="entry name" value="GGDEF"/>
    <property type="match status" value="1"/>
</dbReference>